<dbReference type="PANTHER" id="PTHR11306:SF0">
    <property type="entry name" value="PHOSPHATIDYLGLYCEROL_PHOSPHATIDYLINOSITOL TRANSFER PROTEIN"/>
    <property type="match status" value="1"/>
</dbReference>
<protein>
    <recommendedName>
        <fullName evidence="4">Phosphatidylglycerol/phosphatidylinositol transfer protein</fullName>
    </recommendedName>
</protein>
<dbReference type="CDD" id="cd00917">
    <property type="entry name" value="PG-PI_TP"/>
    <property type="match status" value="1"/>
</dbReference>
<dbReference type="InterPro" id="IPR039670">
    <property type="entry name" value="NPC2-like"/>
</dbReference>
<dbReference type="PANTHER" id="PTHR11306">
    <property type="entry name" value="NIEMANN PICK TYPE C2 PROTEIN NPC2-RELATED"/>
    <property type="match status" value="1"/>
</dbReference>
<sequence>MTFSPEPSPIAHHLPTTASCRNYSIHLSTRYLACLASHLYNAKLRASDIDDFTPSHIAKRRFLSRSSTRNSAPLAITYRDNNKPLFAMRFATAVIAFLSAGLAPVGASVLVQRDQSVIVNEASKVPGESPLEFCDKDHSKDVVSIESVDLSPNPPQAYVPFALRTSPNDVGDDDALQPPASGKELIIKASGTVKETIEKGAYVLLQVKYGLIRLISTKADLCEQIENVDLECPIEKGVLSITKSVELPNEIPSGKYTVFADVYTADDEPITCLTASVVFSRSQKKSFFSLEL</sequence>
<proteinExistence type="inferred from homology"/>
<dbReference type="Proteomes" id="UP001152533">
    <property type="component" value="Unassembled WGS sequence"/>
</dbReference>
<feature type="domain" description="MD-2-related lipid-recognition" evidence="8">
    <location>
        <begin position="131"/>
        <end position="277"/>
    </location>
</feature>
<evidence type="ECO:0000313" key="9">
    <source>
        <dbReference type="EMBL" id="CAI0649551.1"/>
    </source>
</evidence>
<dbReference type="SMART" id="SM00737">
    <property type="entry name" value="ML"/>
    <property type="match status" value="1"/>
</dbReference>
<evidence type="ECO:0000256" key="3">
    <source>
        <dbReference type="ARBA" id="ARBA00011245"/>
    </source>
</evidence>
<gene>
    <name evidence="9" type="ORF">CGXH109_LOCUS86841</name>
</gene>
<dbReference type="EMBL" id="CAMGZC010000714">
    <property type="protein sequence ID" value="CAI0649551.1"/>
    <property type="molecule type" value="Genomic_DNA"/>
</dbReference>
<evidence type="ECO:0000313" key="10">
    <source>
        <dbReference type="Proteomes" id="UP001152533"/>
    </source>
</evidence>
<accession>A0A9W4RYB2</accession>
<dbReference type="InterPro" id="IPR033917">
    <property type="entry name" value="ML_PG-PI_TP"/>
</dbReference>
<evidence type="ECO:0000256" key="6">
    <source>
        <dbReference type="ARBA" id="ARBA00022729"/>
    </source>
</evidence>
<evidence type="ECO:0000256" key="4">
    <source>
        <dbReference type="ARBA" id="ARBA00016056"/>
    </source>
</evidence>
<dbReference type="InterPro" id="IPR003172">
    <property type="entry name" value="ML_dom"/>
</dbReference>
<keyword evidence="10" id="KW-1185">Reference proteome</keyword>
<keyword evidence="6" id="KW-0732">Signal</keyword>
<dbReference type="Gene3D" id="2.60.40.770">
    <property type="match status" value="1"/>
</dbReference>
<comment type="caution">
    <text evidence="9">The sequence shown here is derived from an EMBL/GenBank/DDBJ whole genome shotgun (WGS) entry which is preliminary data.</text>
</comment>
<dbReference type="Pfam" id="PF02221">
    <property type="entry name" value="E1_DerP2_DerF2"/>
    <property type="match status" value="1"/>
</dbReference>
<comment type="subunit">
    <text evidence="3">Monomer.</text>
</comment>
<name>A0A9W4RYB2_9PEZI</name>
<keyword evidence="5" id="KW-0813">Transport</keyword>
<evidence type="ECO:0000256" key="1">
    <source>
        <dbReference type="ARBA" id="ARBA00002053"/>
    </source>
</evidence>
<dbReference type="AlphaFoldDB" id="A0A9W4RYB2"/>
<dbReference type="InterPro" id="IPR014756">
    <property type="entry name" value="Ig_E-set"/>
</dbReference>
<dbReference type="GO" id="GO:0032934">
    <property type="term" value="F:sterol binding"/>
    <property type="evidence" value="ECO:0007669"/>
    <property type="project" value="InterPro"/>
</dbReference>
<organism evidence="9 10">
    <name type="scientific">Colletotrichum noveboracense</name>
    <dbReference type="NCBI Taxonomy" id="2664923"/>
    <lineage>
        <taxon>Eukaryota</taxon>
        <taxon>Fungi</taxon>
        <taxon>Dikarya</taxon>
        <taxon>Ascomycota</taxon>
        <taxon>Pezizomycotina</taxon>
        <taxon>Sordariomycetes</taxon>
        <taxon>Hypocreomycetidae</taxon>
        <taxon>Glomerellales</taxon>
        <taxon>Glomerellaceae</taxon>
        <taxon>Colletotrichum</taxon>
        <taxon>Colletotrichum gloeosporioides species complex</taxon>
    </lineage>
</organism>
<evidence type="ECO:0000256" key="5">
    <source>
        <dbReference type="ARBA" id="ARBA00022448"/>
    </source>
</evidence>
<keyword evidence="7" id="KW-0445">Lipid transport</keyword>
<dbReference type="SUPFAM" id="SSF81296">
    <property type="entry name" value="E set domains"/>
    <property type="match status" value="1"/>
</dbReference>
<evidence type="ECO:0000259" key="8">
    <source>
        <dbReference type="SMART" id="SM00737"/>
    </source>
</evidence>
<evidence type="ECO:0000256" key="7">
    <source>
        <dbReference type="ARBA" id="ARBA00023055"/>
    </source>
</evidence>
<comment type="function">
    <text evidence="1">Catalyzes the intermembrane transfer of phosphatidylglycerol and phosphatidylinositol.</text>
</comment>
<dbReference type="GO" id="GO:0032366">
    <property type="term" value="P:intracellular sterol transport"/>
    <property type="evidence" value="ECO:0007669"/>
    <property type="project" value="InterPro"/>
</dbReference>
<evidence type="ECO:0000256" key="2">
    <source>
        <dbReference type="ARBA" id="ARBA00006370"/>
    </source>
</evidence>
<comment type="similarity">
    <text evidence="2">Belongs to the NPC2 family.</text>
</comment>
<reference evidence="9" key="1">
    <citation type="submission" date="2022-08" db="EMBL/GenBank/DDBJ databases">
        <authorList>
            <person name="Giroux E."/>
            <person name="Giroux E."/>
        </authorList>
    </citation>
    <scope>NUCLEOTIDE SEQUENCE</scope>
    <source>
        <strain evidence="9">H1091258</strain>
    </source>
</reference>